<accession>A0A2S4W911</accession>
<evidence type="ECO:0000256" key="7">
    <source>
        <dbReference type="ARBA" id="ARBA00022807"/>
    </source>
</evidence>
<dbReference type="EMBL" id="PKSM01000069">
    <property type="protein sequence ID" value="POW18246.1"/>
    <property type="molecule type" value="Genomic_DNA"/>
</dbReference>
<dbReference type="AlphaFoldDB" id="A0A2S4W911"/>
<evidence type="ECO:0000259" key="9">
    <source>
        <dbReference type="Pfam" id="PF14533"/>
    </source>
</evidence>
<keyword evidence="4" id="KW-0645">Protease</keyword>
<comment type="caution">
    <text evidence="10">The sequence shown here is derived from an EMBL/GenBank/DDBJ whole genome shotgun (WGS) entry which is preliminary data.</text>
</comment>
<evidence type="ECO:0000256" key="4">
    <source>
        <dbReference type="ARBA" id="ARBA00022670"/>
    </source>
</evidence>
<dbReference type="OrthoDB" id="2500302at2759"/>
<proteinExistence type="inferred from homology"/>
<feature type="region of interest" description="Disordered" evidence="8">
    <location>
        <begin position="281"/>
        <end position="310"/>
    </location>
</feature>
<dbReference type="Pfam" id="PF14533">
    <property type="entry name" value="USP7_C2"/>
    <property type="match status" value="1"/>
</dbReference>
<feature type="compositionally biased region" description="Polar residues" evidence="8">
    <location>
        <begin position="292"/>
        <end position="310"/>
    </location>
</feature>
<comment type="catalytic activity">
    <reaction evidence="1">
        <text>Thiol-dependent hydrolysis of ester, thioester, amide, peptide and isopeptide bonds formed by the C-terminal Gly of ubiquitin (a 76-residue protein attached to proteins as an intracellular targeting signal).</text>
        <dbReference type="EC" id="3.4.19.12"/>
    </reaction>
</comment>
<evidence type="ECO:0000256" key="1">
    <source>
        <dbReference type="ARBA" id="ARBA00000707"/>
    </source>
</evidence>
<dbReference type="Proteomes" id="UP000238274">
    <property type="component" value="Unassembled WGS sequence"/>
</dbReference>
<dbReference type="VEuPathDB" id="FungiDB:PSTT_06022"/>
<evidence type="ECO:0000313" key="11">
    <source>
        <dbReference type="Proteomes" id="UP000238274"/>
    </source>
</evidence>
<keyword evidence="6" id="KW-0378">Hydrolase</keyword>
<evidence type="ECO:0000256" key="5">
    <source>
        <dbReference type="ARBA" id="ARBA00022786"/>
    </source>
</evidence>
<keyword evidence="11" id="KW-1185">Reference proteome</keyword>
<protein>
    <recommendedName>
        <fullName evidence="3">ubiquitinyl hydrolase 1</fullName>
        <ecNumber evidence="3">3.4.19.12</ecNumber>
    </recommendedName>
</protein>
<reference evidence="10 11" key="1">
    <citation type="submission" date="2017-12" db="EMBL/GenBank/DDBJ databases">
        <title>Gene loss provides genomic basis for host adaptation in cereal stripe rust fungi.</title>
        <authorList>
            <person name="Xia C."/>
        </authorList>
    </citation>
    <scope>NUCLEOTIDE SEQUENCE [LARGE SCALE GENOMIC DNA]</scope>
    <source>
        <strain evidence="10 11">93TX-2</strain>
    </source>
</reference>
<dbReference type="GO" id="GO:0004843">
    <property type="term" value="F:cysteine-type deubiquitinase activity"/>
    <property type="evidence" value="ECO:0007669"/>
    <property type="project" value="UniProtKB-EC"/>
</dbReference>
<evidence type="ECO:0000256" key="6">
    <source>
        <dbReference type="ARBA" id="ARBA00022801"/>
    </source>
</evidence>
<dbReference type="GO" id="GO:0006508">
    <property type="term" value="P:proteolysis"/>
    <property type="evidence" value="ECO:0007669"/>
    <property type="project" value="UniProtKB-KW"/>
</dbReference>
<evidence type="ECO:0000256" key="2">
    <source>
        <dbReference type="ARBA" id="ARBA00009085"/>
    </source>
</evidence>
<dbReference type="VEuPathDB" id="FungiDB:PSHT_06103"/>
<gene>
    <name evidence="10" type="ORF">PSHT_06103</name>
</gene>
<evidence type="ECO:0000313" key="10">
    <source>
        <dbReference type="EMBL" id="POW18246.1"/>
    </source>
</evidence>
<comment type="similarity">
    <text evidence="2">Belongs to the peptidase C19 family.</text>
</comment>
<dbReference type="EC" id="3.4.19.12" evidence="3"/>
<evidence type="ECO:0000256" key="3">
    <source>
        <dbReference type="ARBA" id="ARBA00012759"/>
    </source>
</evidence>
<reference evidence="11" key="2">
    <citation type="journal article" date="2018" name="BMC Genomics">
        <title>Genomic insights into host adaptation between the wheat stripe rust pathogen (Puccinia striiformis f. sp. tritici) and the barley stripe rust pathogen (Puccinia striiformis f. sp. hordei).</title>
        <authorList>
            <person name="Xia C."/>
            <person name="Wang M."/>
            <person name="Yin C."/>
            <person name="Cornejo O.E."/>
            <person name="Hulbert S.H."/>
            <person name="Chen X."/>
        </authorList>
    </citation>
    <scope>NUCLEOTIDE SEQUENCE [LARGE SCALE GENOMIC DNA]</scope>
    <source>
        <strain evidence="11">93TX-2</strain>
    </source>
</reference>
<sequence>MSTCQVESKRWMEITATGAHNSDESKHSLLMPTTSSMNDSADQLLALVRVSEPPSQKSNFFTIGGGRIQKQLAGKEPLKGVPDAILKMLEFVPKLDADGKNYLQWIAALESVLGIATGKVKLLTTPGQLISAAEDQLIRQAITASVDDALLPALDKAESGMAALIQLQMHFTFNNRSRHIKLMEEILQTRFNMYDRKADIDHHYQKVADLSKKLFESGFKLTEESFIGLFFHLSLPKLATHPFADICRKIDERPGGASIVSNDDLLKIARAQLDHFRQHHKITLREDDKNPAGTSSIIGETSNSQSEELE</sequence>
<organism evidence="10 11">
    <name type="scientific">Puccinia striiformis</name>
    <dbReference type="NCBI Taxonomy" id="27350"/>
    <lineage>
        <taxon>Eukaryota</taxon>
        <taxon>Fungi</taxon>
        <taxon>Dikarya</taxon>
        <taxon>Basidiomycota</taxon>
        <taxon>Pucciniomycotina</taxon>
        <taxon>Pucciniomycetes</taxon>
        <taxon>Pucciniales</taxon>
        <taxon>Pucciniaceae</taxon>
        <taxon>Puccinia</taxon>
    </lineage>
</organism>
<reference evidence="11" key="3">
    <citation type="journal article" date="2018" name="Mol. Plant Microbe Interact.">
        <title>Genome sequence resources for the wheat stripe rust pathogen (Puccinia striiformis f. sp. tritici) and the barley stripe rust pathogen (Puccinia striiformis f. sp. hordei).</title>
        <authorList>
            <person name="Xia C."/>
            <person name="Wang M."/>
            <person name="Yin C."/>
            <person name="Cornejo O.E."/>
            <person name="Hulbert S.H."/>
            <person name="Chen X."/>
        </authorList>
    </citation>
    <scope>NUCLEOTIDE SEQUENCE [LARGE SCALE GENOMIC DNA]</scope>
    <source>
        <strain evidence="11">93TX-2</strain>
    </source>
</reference>
<keyword evidence="5" id="KW-0833">Ubl conjugation pathway</keyword>
<evidence type="ECO:0000256" key="8">
    <source>
        <dbReference type="SAM" id="MobiDB-lite"/>
    </source>
</evidence>
<dbReference type="InterPro" id="IPR029346">
    <property type="entry name" value="USP_C"/>
</dbReference>
<keyword evidence="7" id="KW-0788">Thiol protease</keyword>
<feature type="domain" description="Ubiquitin carboxyl-terminal hydrolase C-terminal" evidence="9">
    <location>
        <begin position="5"/>
        <end position="98"/>
    </location>
</feature>
<name>A0A2S4W911_9BASI</name>